<organism evidence="4 5">
    <name type="scientific">Naegleria lovaniensis</name>
    <name type="common">Amoeba</name>
    <dbReference type="NCBI Taxonomy" id="51637"/>
    <lineage>
        <taxon>Eukaryota</taxon>
        <taxon>Discoba</taxon>
        <taxon>Heterolobosea</taxon>
        <taxon>Tetramitia</taxon>
        <taxon>Eutetramitia</taxon>
        <taxon>Vahlkampfiidae</taxon>
        <taxon>Naegleria</taxon>
    </lineage>
</organism>
<dbReference type="InterPro" id="IPR036938">
    <property type="entry name" value="PAP2/HPO_sf"/>
</dbReference>
<dbReference type="GO" id="GO:0042392">
    <property type="term" value="F:sphingosine-1-phosphate phosphatase activity"/>
    <property type="evidence" value="ECO:0007669"/>
    <property type="project" value="TreeGrafter"/>
</dbReference>
<feature type="transmembrane region" description="Helical" evidence="2">
    <location>
        <begin position="572"/>
        <end position="591"/>
    </location>
</feature>
<dbReference type="PANTHER" id="PTHR14969">
    <property type="entry name" value="SPHINGOSINE-1-PHOSPHATE PHOSPHOHYDROLASE"/>
    <property type="match status" value="1"/>
</dbReference>
<dbReference type="SUPFAM" id="SSF48317">
    <property type="entry name" value="Acid phosphatase/Vanadium-dependent haloperoxidase"/>
    <property type="match status" value="1"/>
</dbReference>
<feature type="transmembrane region" description="Helical" evidence="2">
    <location>
        <begin position="397"/>
        <end position="414"/>
    </location>
</feature>
<feature type="transmembrane region" description="Helical" evidence="2">
    <location>
        <begin position="473"/>
        <end position="496"/>
    </location>
</feature>
<proteinExistence type="predicted"/>
<feature type="transmembrane region" description="Helical" evidence="2">
    <location>
        <begin position="639"/>
        <end position="656"/>
    </location>
</feature>
<feature type="transmembrane region" description="Helical" evidence="2">
    <location>
        <begin position="603"/>
        <end position="627"/>
    </location>
</feature>
<comment type="caution">
    <text evidence="4">The sequence shown here is derived from an EMBL/GenBank/DDBJ whole genome shotgun (WGS) entry which is preliminary data.</text>
</comment>
<sequence length="691" mass="77083">MQQPSSTEEPISPSSSSPSTLTISSSSPSVTIKSSQISSSETLNSTPKLSNTHQEPTISSSLDSSTENQNSKSVHHPSTSFFIMNDQLLEKNKELVVTTTNQEEEQGSLIISSQQDFSSSSLQEEVTTTTTTRISITSSEEHPTQNNNSKTVLSEPRGSSQLPKENSIFTHTTTSGTTISTTSSSSELRKRKKNLERSLLDRNIIMYSSGNRGDGYLNSPHNRSSSSLDGVFDVITDYYYNGEKNTEENGLHEDHEQHHLLNASEQGGFSLEDGKIENMETIMTSEDTTQQALDSKSDTHSIEEENHEKATLVKQETSSLEETSTTIIVGDYEKFVYRISPKFENYFKTFDDKIIATIQFKPNIVFFILSMIVTAMTTIEIGILAPVVLYILGIDHFASYTMWIILTLSMLSQLPKRFMFRVRPYLASRAKCIAKDKTSSFPSRAVTCSVVYAFLVCYFIRCVTSGESMSDVIFWIWCIPCCFFSVIAASAARIYLGVHYPSDCLFGALQGLLSIILGTICYMIHLSICTTCAGNSDSTIYWNGLMPCYASLEESVNLITEVGRSNLSHVNWYLFCILSIGSLLVGILFVIKPIQFYTKFHHVFSMLAPCLTFQYCFLCPTLSLNGVATIPKPSLFPPWFSYLYATIVGIVFTAAGMKSPKKYSLIAFPILYILVFCALFFWRSCIFQQSS</sequence>
<keyword evidence="2" id="KW-0472">Membrane</keyword>
<accession>A0AA88KEM6</accession>
<keyword evidence="2" id="KW-0812">Transmembrane</keyword>
<feature type="transmembrane region" description="Helical" evidence="2">
    <location>
        <begin position="663"/>
        <end position="682"/>
    </location>
</feature>
<feature type="compositionally biased region" description="Low complexity" evidence="1">
    <location>
        <begin position="167"/>
        <end position="186"/>
    </location>
</feature>
<feature type="region of interest" description="Disordered" evidence="1">
    <location>
        <begin position="1"/>
        <end position="77"/>
    </location>
</feature>
<dbReference type="Gene3D" id="1.20.144.10">
    <property type="entry name" value="Phosphatidic acid phosphatase type 2/haloperoxidase"/>
    <property type="match status" value="1"/>
</dbReference>
<feature type="compositionally biased region" description="Low complexity" evidence="1">
    <location>
        <begin position="108"/>
        <end position="138"/>
    </location>
</feature>
<dbReference type="AlphaFoldDB" id="A0AA88KEM6"/>
<keyword evidence="2" id="KW-1133">Transmembrane helix</keyword>
<evidence type="ECO:0000313" key="4">
    <source>
        <dbReference type="EMBL" id="KAG2373819.1"/>
    </source>
</evidence>
<gene>
    <name evidence="4" type="ORF">C9374_011704</name>
</gene>
<feature type="region of interest" description="Disordered" evidence="1">
    <location>
        <begin position="99"/>
        <end position="194"/>
    </location>
</feature>
<evidence type="ECO:0000313" key="5">
    <source>
        <dbReference type="Proteomes" id="UP000816034"/>
    </source>
</evidence>
<evidence type="ECO:0000256" key="1">
    <source>
        <dbReference type="SAM" id="MobiDB-lite"/>
    </source>
</evidence>
<feature type="domain" description="Phosphatidic acid phosphatase type 2/haloperoxidase" evidence="3">
    <location>
        <begin position="403"/>
        <end position="521"/>
    </location>
</feature>
<feature type="compositionally biased region" description="Low complexity" evidence="1">
    <location>
        <begin position="1"/>
        <end position="42"/>
    </location>
</feature>
<protein>
    <recommendedName>
        <fullName evidence="3">Phosphatidic acid phosphatase type 2/haloperoxidase domain-containing protein</fullName>
    </recommendedName>
</protein>
<dbReference type="Proteomes" id="UP000816034">
    <property type="component" value="Unassembled WGS sequence"/>
</dbReference>
<feature type="compositionally biased region" description="Polar residues" evidence="1">
    <location>
        <begin position="144"/>
        <end position="164"/>
    </location>
</feature>
<keyword evidence="5" id="KW-1185">Reference proteome</keyword>
<evidence type="ECO:0000256" key="2">
    <source>
        <dbReference type="SAM" id="Phobius"/>
    </source>
</evidence>
<feature type="compositionally biased region" description="Polar residues" evidence="1">
    <location>
        <begin position="43"/>
        <end position="77"/>
    </location>
</feature>
<feature type="transmembrane region" description="Helical" evidence="2">
    <location>
        <begin position="508"/>
        <end position="528"/>
    </location>
</feature>
<reference evidence="4 5" key="1">
    <citation type="journal article" date="2018" name="BMC Genomics">
        <title>The genome of Naegleria lovaniensis, the basis for a comparative approach to unravel pathogenicity factors of the human pathogenic amoeba N. fowleri.</title>
        <authorList>
            <person name="Liechti N."/>
            <person name="Schurch N."/>
            <person name="Bruggmann R."/>
            <person name="Wittwer M."/>
        </authorList>
    </citation>
    <scope>NUCLEOTIDE SEQUENCE [LARGE SCALE GENOMIC DNA]</scope>
    <source>
        <strain evidence="4 5">ATCC 30569</strain>
    </source>
</reference>
<dbReference type="PANTHER" id="PTHR14969:SF55">
    <property type="entry name" value="PHOSPHATIDIC ACID PHOSPHATASE TYPE 2_HALOPEROXIDASE DOMAIN-CONTAINING PROTEIN"/>
    <property type="match status" value="1"/>
</dbReference>
<feature type="transmembrane region" description="Helical" evidence="2">
    <location>
        <begin position="441"/>
        <end position="461"/>
    </location>
</feature>
<dbReference type="CDD" id="cd01610">
    <property type="entry name" value="PAP2_like"/>
    <property type="match status" value="1"/>
</dbReference>
<dbReference type="Pfam" id="PF01569">
    <property type="entry name" value="PAP2"/>
    <property type="match status" value="1"/>
</dbReference>
<dbReference type="RefSeq" id="XP_044542993.1">
    <property type="nucleotide sequence ID" value="XM_044687389.1"/>
</dbReference>
<dbReference type="EMBL" id="PYSW02000050">
    <property type="protein sequence ID" value="KAG2373819.1"/>
    <property type="molecule type" value="Genomic_DNA"/>
</dbReference>
<evidence type="ECO:0000259" key="3">
    <source>
        <dbReference type="Pfam" id="PF01569"/>
    </source>
</evidence>
<dbReference type="GeneID" id="68104158"/>
<name>A0AA88KEM6_NAELO</name>
<feature type="transmembrane region" description="Helical" evidence="2">
    <location>
        <begin position="364"/>
        <end position="391"/>
    </location>
</feature>
<dbReference type="InterPro" id="IPR000326">
    <property type="entry name" value="PAP2/HPO"/>
</dbReference>